<reference evidence="11 12" key="1">
    <citation type="journal article" date="2019" name="Nat. Ecol. Evol.">
        <title>Megaphylogeny resolves global patterns of mushroom evolution.</title>
        <authorList>
            <person name="Varga T."/>
            <person name="Krizsan K."/>
            <person name="Foldi C."/>
            <person name="Dima B."/>
            <person name="Sanchez-Garcia M."/>
            <person name="Sanchez-Ramirez S."/>
            <person name="Szollosi G.J."/>
            <person name="Szarkandi J.G."/>
            <person name="Papp V."/>
            <person name="Albert L."/>
            <person name="Andreopoulos W."/>
            <person name="Angelini C."/>
            <person name="Antonin V."/>
            <person name="Barry K.W."/>
            <person name="Bougher N.L."/>
            <person name="Buchanan P."/>
            <person name="Buyck B."/>
            <person name="Bense V."/>
            <person name="Catcheside P."/>
            <person name="Chovatia M."/>
            <person name="Cooper J."/>
            <person name="Damon W."/>
            <person name="Desjardin D."/>
            <person name="Finy P."/>
            <person name="Geml J."/>
            <person name="Haridas S."/>
            <person name="Hughes K."/>
            <person name="Justo A."/>
            <person name="Karasinski D."/>
            <person name="Kautmanova I."/>
            <person name="Kiss B."/>
            <person name="Kocsube S."/>
            <person name="Kotiranta H."/>
            <person name="LaButti K.M."/>
            <person name="Lechner B.E."/>
            <person name="Liimatainen K."/>
            <person name="Lipzen A."/>
            <person name="Lukacs Z."/>
            <person name="Mihaltcheva S."/>
            <person name="Morgado L.N."/>
            <person name="Niskanen T."/>
            <person name="Noordeloos M.E."/>
            <person name="Ohm R.A."/>
            <person name="Ortiz-Santana B."/>
            <person name="Ovrebo C."/>
            <person name="Racz N."/>
            <person name="Riley R."/>
            <person name="Savchenko A."/>
            <person name="Shiryaev A."/>
            <person name="Soop K."/>
            <person name="Spirin V."/>
            <person name="Szebenyi C."/>
            <person name="Tomsovsky M."/>
            <person name="Tulloss R.E."/>
            <person name="Uehling J."/>
            <person name="Grigoriev I.V."/>
            <person name="Vagvolgyi C."/>
            <person name="Papp T."/>
            <person name="Martin F.M."/>
            <person name="Miettinen O."/>
            <person name="Hibbett D.S."/>
            <person name="Nagy L.G."/>
        </authorList>
    </citation>
    <scope>NUCLEOTIDE SEQUENCE [LARGE SCALE GENOMIC DNA]</scope>
    <source>
        <strain evidence="11 12">CBS 121175</strain>
    </source>
</reference>
<dbReference type="PROSITE" id="PS00086">
    <property type="entry name" value="CYTOCHROME_P450"/>
    <property type="match status" value="1"/>
</dbReference>
<comment type="pathway">
    <text evidence="2">Secondary metabolite biosynthesis.</text>
</comment>
<dbReference type="InterPro" id="IPR001128">
    <property type="entry name" value="Cyt_P450"/>
</dbReference>
<dbReference type="GO" id="GO:0016705">
    <property type="term" value="F:oxidoreductase activity, acting on paired donors, with incorporation or reduction of molecular oxygen"/>
    <property type="evidence" value="ECO:0007669"/>
    <property type="project" value="InterPro"/>
</dbReference>
<comment type="cofactor">
    <cofactor evidence="1 9">
        <name>heme</name>
        <dbReference type="ChEBI" id="CHEBI:30413"/>
    </cofactor>
</comment>
<feature type="binding site" description="axial binding residue" evidence="9">
    <location>
        <position position="445"/>
    </location>
    <ligand>
        <name>heme</name>
        <dbReference type="ChEBI" id="CHEBI:30413"/>
    </ligand>
    <ligandPart>
        <name>Fe</name>
        <dbReference type="ChEBI" id="CHEBI:18248"/>
    </ligandPart>
</feature>
<dbReference type="InterPro" id="IPR002401">
    <property type="entry name" value="Cyt_P450_E_grp-I"/>
</dbReference>
<dbReference type="InterPro" id="IPR017972">
    <property type="entry name" value="Cyt_P450_CS"/>
</dbReference>
<keyword evidence="7 9" id="KW-0408">Iron</keyword>
<evidence type="ECO:0000313" key="12">
    <source>
        <dbReference type="Proteomes" id="UP000307440"/>
    </source>
</evidence>
<dbReference type="PANTHER" id="PTHR46300">
    <property type="entry name" value="P450, PUTATIVE (EUROFUNG)-RELATED-RELATED"/>
    <property type="match status" value="1"/>
</dbReference>
<dbReference type="Pfam" id="PF00067">
    <property type="entry name" value="p450"/>
    <property type="match status" value="1"/>
</dbReference>
<dbReference type="PANTHER" id="PTHR46300:SF7">
    <property type="entry name" value="P450, PUTATIVE (EUROFUNG)-RELATED"/>
    <property type="match status" value="1"/>
</dbReference>
<sequence>MSYGPALCAVLGIVFTYIVIRKRNWNARCRGLPLPPSLKGLPILGNALDVPILFNWEVYRQWGEQLGSDVVYADAFGTPIVVLNTRKAAVEILDIQSAATSSRFSAPMACQLMGWGYILPLAPYDADFRAKRKLFQKHFHPLDPSLYRMGITNNLPGLLNELLENPEGYRQANLRFIAGVIFRLAYGIHGADEMDYYIDLTEKALATAVAASSPGAFFVDIFPFLKYVPGWFPGAGFKRKASEWRKLSDRFAEEPFVDSLEQMHSGRGETSFVSRAFETVYADGTGSETARRHIKEVAASCYAAGTETTLGTLDFFYLAMTLYPEVQVKAQKELDDYLKGERLPNFEDEPHLPYISAIVKEVLRWQPVAPLGVPHLSTEDCFYNGYFIPRGSVILANQWAMLYDEMEYPEPEIFSPERYLTQDGQICQEAPKPESIAFGFGRRVCPGAHMATSGLFMTIASILSVFSIGKMQDVDPVKDIRQGITRSPAEFKCEIKTRSQNAKTWIGNLAL</sequence>
<evidence type="ECO:0000256" key="8">
    <source>
        <dbReference type="ARBA" id="ARBA00023033"/>
    </source>
</evidence>
<evidence type="ECO:0000256" key="4">
    <source>
        <dbReference type="ARBA" id="ARBA00022617"/>
    </source>
</evidence>
<dbReference type="CDD" id="cd11065">
    <property type="entry name" value="CYP64-like"/>
    <property type="match status" value="1"/>
</dbReference>
<comment type="similarity">
    <text evidence="3 10">Belongs to the cytochrome P450 family.</text>
</comment>
<dbReference type="InterPro" id="IPR050364">
    <property type="entry name" value="Cytochrome_P450_fung"/>
</dbReference>
<dbReference type="InterPro" id="IPR036396">
    <property type="entry name" value="Cyt_P450_sf"/>
</dbReference>
<dbReference type="SUPFAM" id="SSF48264">
    <property type="entry name" value="Cytochrome P450"/>
    <property type="match status" value="1"/>
</dbReference>
<keyword evidence="6 10" id="KW-0560">Oxidoreductase</keyword>
<dbReference type="AlphaFoldDB" id="A0A5C3KMJ3"/>
<dbReference type="PRINTS" id="PR00385">
    <property type="entry name" value="P450"/>
</dbReference>
<evidence type="ECO:0000256" key="2">
    <source>
        <dbReference type="ARBA" id="ARBA00005179"/>
    </source>
</evidence>
<keyword evidence="8 10" id="KW-0503">Monooxygenase</keyword>
<dbReference type="EMBL" id="ML210274">
    <property type="protein sequence ID" value="TFK21255.1"/>
    <property type="molecule type" value="Genomic_DNA"/>
</dbReference>
<evidence type="ECO:0000256" key="3">
    <source>
        <dbReference type="ARBA" id="ARBA00010617"/>
    </source>
</evidence>
<dbReference type="GO" id="GO:0004497">
    <property type="term" value="F:monooxygenase activity"/>
    <property type="evidence" value="ECO:0007669"/>
    <property type="project" value="UniProtKB-KW"/>
</dbReference>
<evidence type="ECO:0000256" key="6">
    <source>
        <dbReference type="ARBA" id="ARBA00023002"/>
    </source>
</evidence>
<gene>
    <name evidence="11" type="ORF">FA15DRAFT_645880</name>
</gene>
<keyword evidence="5 9" id="KW-0479">Metal-binding</keyword>
<dbReference type="STRING" id="230819.A0A5C3KMJ3"/>
<dbReference type="GO" id="GO:0020037">
    <property type="term" value="F:heme binding"/>
    <property type="evidence" value="ECO:0007669"/>
    <property type="project" value="InterPro"/>
</dbReference>
<dbReference type="PRINTS" id="PR00463">
    <property type="entry name" value="EP450I"/>
</dbReference>
<dbReference type="Gene3D" id="1.10.630.10">
    <property type="entry name" value="Cytochrome P450"/>
    <property type="match status" value="1"/>
</dbReference>
<accession>A0A5C3KMJ3</accession>
<evidence type="ECO:0000256" key="7">
    <source>
        <dbReference type="ARBA" id="ARBA00023004"/>
    </source>
</evidence>
<dbReference type="GO" id="GO:0005506">
    <property type="term" value="F:iron ion binding"/>
    <property type="evidence" value="ECO:0007669"/>
    <property type="project" value="InterPro"/>
</dbReference>
<keyword evidence="4 9" id="KW-0349">Heme</keyword>
<evidence type="ECO:0000256" key="10">
    <source>
        <dbReference type="RuleBase" id="RU000461"/>
    </source>
</evidence>
<proteinExistence type="inferred from homology"/>
<keyword evidence="12" id="KW-1185">Reference proteome</keyword>
<name>A0A5C3KMJ3_COPMA</name>
<evidence type="ECO:0000313" key="11">
    <source>
        <dbReference type="EMBL" id="TFK21255.1"/>
    </source>
</evidence>
<evidence type="ECO:0000256" key="1">
    <source>
        <dbReference type="ARBA" id="ARBA00001971"/>
    </source>
</evidence>
<evidence type="ECO:0000256" key="5">
    <source>
        <dbReference type="ARBA" id="ARBA00022723"/>
    </source>
</evidence>
<dbReference type="Proteomes" id="UP000307440">
    <property type="component" value="Unassembled WGS sequence"/>
</dbReference>
<organism evidence="11 12">
    <name type="scientific">Coprinopsis marcescibilis</name>
    <name type="common">Agaric fungus</name>
    <name type="synonym">Psathyrella marcescibilis</name>
    <dbReference type="NCBI Taxonomy" id="230819"/>
    <lineage>
        <taxon>Eukaryota</taxon>
        <taxon>Fungi</taxon>
        <taxon>Dikarya</taxon>
        <taxon>Basidiomycota</taxon>
        <taxon>Agaricomycotina</taxon>
        <taxon>Agaricomycetes</taxon>
        <taxon>Agaricomycetidae</taxon>
        <taxon>Agaricales</taxon>
        <taxon>Agaricineae</taxon>
        <taxon>Psathyrellaceae</taxon>
        <taxon>Coprinopsis</taxon>
    </lineage>
</organism>
<evidence type="ECO:0000256" key="9">
    <source>
        <dbReference type="PIRSR" id="PIRSR602401-1"/>
    </source>
</evidence>
<protein>
    <submittedName>
        <fullName evidence="11">Cytochrome P450</fullName>
    </submittedName>
</protein>
<dbReference type="OrthoDB" id="2214136at2759"/>